<dbReference type="Gene3D" id="2.60.20.10">
    <property type="entry name" value="Crystallins"/>
    <property type="match status" value="1"/>
</dbReference>
<dbReference type="SMART" id="SM00247">
    <property type="entry name" value="XTALbg"/>
    <property type="match status" value="1"/>
</dbReference>
<dbReference type="Pfam" id="PF00030">
    <property type="entry name" value="Crystall"/>
    <property type="match status" value="1"/>
</dbReference>
<comment type="similarity">
    <text evidence="1">Belongs to the beta/gamma-crystallin family.</text>
</comment>
<feature type="signal peptide" evidence="4">
    <location>
        <begin position="1"/>
        <end position="25"/>
    </location>
</feature>
<evidence type="ECO:0000256" key="2">
    <source>
        <dbReference type="ARBA" id="ARBA00022737"/>
    </source>
</evidence>
<keyword evidence="7" id="KW-1185">Reference proteome</keyword>
<keyword evidence="4" id="KW-0732">Signal</keyword>
<keyword evidence="2" id="KW-0677">Repeat</keyword>
<dbReference type="SUPFAM" id="SSF49695">
    <property type="entry name" value="gamma-Crystallin-like"/>
    <property type="match status" value="1"/>
</dbReference>
<evidence type="ECO:0000256" key="1">
    <source>
        <dbReference type="ARBA" id="ARBA00009646"/>
    </source>
</evidence>
<dbReference type="EMBL" id="AP026073">
    <property type="protein sequence ID" value="BDM69922.1"/>
    <property type="molecule type" value="Genomic_DNA"/>
</dbReference>
<evidence type="ECO:0000313" key="7">
    <source>
        <dbReference type="Proteomes" id="UP001059597"/>
    </source>
</evidence>
<proteinExistence type="inferred from homology"/>
<gene>
    <name evidence="6" type="ORF">HEK616_34090</name>
</gene>
<protein>
    <recommendedName>
        <fullName evidence="5">Beta/gamma crystallin 'Greek key' domain-containing protein</fullName>
    </recommendedName>
</protein>
<dbReference type="Proteomes" id="UP001059597">
    <property type="component" value="Chromosome"/>
</dbReference>
<feature type="domain" description="Beta/gamma crystallin 'Greek key'" evidence="5">
    <location>
        <begin position="41"/>
        <end position="123"/>
    </location>
</feature>
<organism evidence="6 7">
    <name type="scientific">Streptomyces nigrescens</name>
    <dbReference type="NCBI Taxonomy" id="1920"/>
    <lineage>
        <taxon>Bacteria</taxon>
        <taxon>Bacillati</taxon>
        <taxon>Actinomycetota</taxon>
        <taxon>Actinomycetes</taxon>
        <taxon>Kitasatosporales</taxon>
        <taxon>Streptomycetaceae</taxon>
        <taxon>Streptomyces</taxon>
    </lineage>
</organism>
<evidence type="ECO:0000256" key="3">
    <source>
        <dbReference type="SAM" id="MobiDB-lite"/>
    </source>
</evidence>
<feature type="region of interest" description="Disordered" evidence="3">
    <location>
        <begin position="98"/>
        <end position="123"/>
    </location>
</feature>
<feature type="chain" id="PRO_5046773609" description="Beta/gamma crystallin 'Greek key' domain-containing protein" evidence="4">
    <location>
        <begin position="26"/>
        <end position="123"/>
    </location>
</feature>
<reference evidence="6" key="1">
    <citation type="submission" date="2022-06" db="EMBL/GenBank/DDBJ databases">
        <title>Complete genome sequence of Streptomyces nigrescens HEK616.</title>
        <authorList>
            <person name="Asamizu S."/>
            <person name="Onaka H."/>
        </authorList>
    </citation>
    <scope>NUCLEOTIDE SEQUENCE</scope>
    <source>
        <strain evidence="6">HEK616</strain>
    </source>
</reference>
<name>A0ABN6QUV1_STRNI</name>
<dbReference type="InterPro" id="IPR011024">
    <property type="entry name" value="G_crystallin-like"/>
</dbReference>
<accession>A0ABN6QUV1</accession>
<sequence>MRISHLAAGAVAAALALGSSLPAFADSSQEAGGTLKPREAKVKLYEQPNFKGRYGVITRSMANLRADGWDHSGSATNPGKRTVTFYQHAGYNGARFSLAPGEKEPHFGNHPHMSDGPGSLHFR</sequence>
<evidence type="ECO:0000256" key="4">
    <source>
        <dbReference type="SAM" id="SignalP"/>
    </source>
</evidence>
<evidence type="ECO:0000259" key="5">
    <source>
        <dbReference type="SMART" id="SM00247"/>
    </source>
</evidence>
<dbReference type="RefSeq" id="WP_261953754.1">
    <property type="nucleotide sequence ID" value="NZ_AP026073.1"/>
</dbReference>
<dbReference type="InterPro" id="IPR001064">
    <property type="entry name" value="Beta/gamma_crystallin"/>
</dbReference>
<evidence type="ECO:0000313" key="6">
    <source>
        <dbReference type="EMBL" id="BDM69922.1"/>
    </source>
</evidence>